<feature type="compositionally biased region" description="Polar residues" evidence="7">
    <location>
        <begin position="1861"/>
        <end position="1879"/>
    </location>
</feature>
<reference evidence="10" key="1">
    <citation type="submission" date="2025-08" db="UniProtKB">
        <authorList>
            <consortium name="RefSeq"/>
        </authorList>
    </citation>
    <scope>IDENTIFICATION</scope>
    <source>
        <tissue evidence="10">Testes</tissue>
    </source>
</reference>
<feature type="compositionally biased region" description="Basic residues" evidence="7">
    <location>
        <begin position="530"/>
        <end position="540"/>
    </location>
</feature>
<protein>
    <recommendedName>
        <fullName evidence="6">Nipped-B protein</fullName>
    </recommendedName>
</protein>
<feature type="compositionally biased region" description="Polar residues" evidence="7">
    <location>
        <begin position="306"/>
        <end position="315"/>
    </location>
</feature>
<evidence type="ECO:0000313" key="9">
    <source>
        <dbReference type="Proteomes" id="UP000694865"/>
    </source>
</evidence>
<feature type="compositionally biased region" description="Low complexity" evidence="7">
    <location>
        <begin position="2177"/>
        <end position="2193"/>
    </location>
</feature>
<evidence type="ECO:0000313" key="10">
    <source>
        <dbReference type="RefSeq" id="XP_006819500.1"/>
    </source>
</evidence>
<comment type="similarity">
    <text evidence="2 6">Belongs to the SCC2/Nipped-B family.</text>
</comment>
<dbReference type="InterPro" id="IPR011989">
    <property type="entry name" value="ARM-like"/>
</dbReference>
<dbReference type="InterPro" id="IPR024986">
    <property type="entry name" value="Nipped-B_C"/>
</dbReference>
<keyword evidence="3 6" id="KW-0677">Repeat</keyword>
<organism evidence="9 10">
    <name type="scientific">Saccoglossus kowalevskii</name>
    <name type="common">Acorn worm</name>
    <dbReference type="NCBI Taxonomy" id="10224"/>
    <lineage>
        <taxon>Eukaryota</taxon>
        <taxon>Metazoa</taxon>
        <taxon>Hemichordata</taxon>
        <taxon>Enteropneusta</taxon>
        <taxon>Harrimaniidae</taxon>
        <taxon>Saccoglossus</taxon>
    </lineage>
</organism>
<feature type="domain" description="Sister chromatid cohesion C-terminal" evidence="8">
    <location>
        <begin position="1656"/>
        <end position="1838"/>
    </location>
</feature>
<dbReference type="Gene3D" id="1.25.10.10">
    <property type="entry name" value="Leucine-rich Repeat Variant"/>
    <property type="match status" value="2"/>
</dbReference>
<dbReference type="GeneID" id="100366412"/>
<feature type="region of interest" description="Disordered" evidence="7">
    <location>
        <begin position="2139"/>
        <end position="2193"/>
    </location>
</feature>
<sequence length="2193" mass="246880">MNGEIPSVPITTLAGVASLTDLLPELPLPSPLPATLGNKSLLYNPRVSEEARRILSTPDENLVPQLLHALGQTSTDHIELKDKSIGDDIEGDVPALLQAILAQNPNAFKQKSQMERIGGVSPRQPMQPSPYYQQSPDAMVQHSPYQRGHTPMQGSPSAGFPQGSPSRFPQGSPVPKFTQSSPQRFPQSPNKFQQYPFPQQQNLSQGSPAPAPQTSINGFPGSQYSPATAPSPAVPAVSPGVMSPPHPRTRPPHSPGAAVSASSPGSSGKPFQRQKQHLQQLPPPHQHKQPPPPHPPPLHQKKEQETSLSCQVSRQHQSKLEREKNSEIDHKQNNVAILEQSATVDQSCENDVNLISPLKRTERNKSNEQSLNLDFREKTPTGQRRKSSSSVKSGPVVLLQPLTEAEKALARKSATAFQCKTPTSLPKPMVRLERLDLSAFSGGKDSPARERLTLKLSKRKSGRPRKQPDEILPELNLDEPMTPSPQLVRGKKRPRYSEMSSSSSESSSSAAEVESIESDDSDGSSVEDHRRRRKKSGKSRRIMDDEEMMESSTFKRFTNAMESVFEQSEEMDLTVDMDDEANCSPDLLISKGLLYELSSQAAKLKSMEVMNKIAPDKLVRLLNILERNIRDGSKLQPTMNQVDEGKHEQKLWRELTMDRVMRSLDAGLTSMYIMTADNMPKEVYLEDVIERLASLVKFQLLNTIYPEYDPVYRMSSTDRDGCMSNMKMKRARAHGTKEKSVIAMYNKLCELVSNFGDLLEVQTLTDTTVLQISSIGLAPFFVENVSELQLSAMKLITGVFSNYEKHRQLILEDIFASLARLPSSKKNLRNFRLNADQNIQMVTALVLQLIQCIVTLPCDEENEPRDDDDEDSEDERKDDVDKDVSILSHYESALRVSQNFLSVFLKKCTNKDEEDYRPLFENFVQDLLSTVNKPEWPAAEVFLSLLGRLLVHHFSNRSNDMTLRVSSLDYLGLVASRLRRDAVTSQLDQHTIDSIVKGGKESDSDSSSDESSESSDSSADHVQCLQRAMLNYLAYHGQNEPALLFARQFYIAQWFRDTSTEVEKTIKAQETMEDTTEVLQSMEKRKLFLIDMIKINSRPFASIRQSNNKLTYENASLVARYLTANRPFSQSFDIYLSQILRVLSEQAVAVRTKAVRCLTQVVEADPSMLARPDMERGVHGRFMDHSTSVREAAVELVGKFVLMRPELIPQYYNMLLERILDTGISVRKRVIKILRDICIEHPDFPKVPEMCVRMIRRVNDEEGIKKLVNETFQKMWFTPLLASDSTGLLRRVHHITDVVTACKESGYEWFEQLLCNSLMLQNGKAGPERDPARKLMRVESSVQSRTVYRACVQIVDCLVENVLRLEEKAAEMSAEGKNTSSHRLVSCMQTLFLFAKIKPILLVDHATTLQPYLTTKCSTTGDYLVLFNVAKTLELVVPLMDHPSEIFLATLEEDLMKLIIKHGQMVLQSCVSCLASVVNNVTHNYKLVKDCFQKFFGVLSKIKNELTQNPASTALITNKPPLLRSLFTVGLFCRHFNFEKDIKASSKVSVKDRVFEVLLFFVSKSDEEIKVKAFQGIGFFLVTFADIMLGSKMKQLYNDVLDDPDSPVKLKAQVLRNLTLYLTDEEEKMRQADVEWKKIRQNEDLKELGDIHSGMSSSVMQVYLKQVMESFFHTDSTVRMCALQVIHLVLRQGLVHPVQCIPYLVAMCTDYREPTICIKAEQQLSDIDSKYPGFIHMKALAGIRMSYRLQQLINGDTLEPLRGTNFDEHTSSLCSHLYTLIRSNRLHRRALLLNLLNLFDEQSKNQLGLLVYVADNLAYFPYNVHDEPLFIMHYIEIIVSVSGANLLQSFKECLFRSKSVQQNAQQNGSRPPSRTSNGAKSPEPEPEPQPEQEPEPEPETEREQEPMPLPENENDIKNENENVGENEVVPQPDAEPVLVPVLLDDEDEVDIDLLMQRIPENPKALLDCCAASQACMVLLVLKQHLKDTFGFRDSTIHRYSPTEAAKVYDKALNRKHGLTFNPERALQFLRQGVPQVPLSDEAKKDIVSEYLDFKALMEMLDPAEDEEETGRASPKIAEATNARTPQPTTGSACGTASPGGADQPNATDNKDENNTGKQETTTVDLAAPIQSLVTNIGLDRTPYPYNLQVTKHPKRSKPKPKPKPKKPRHRKRKRFSLDVSDGDSGSSDPDFIV</sequence>
<evidence type="ECO:0000256" key="5">
    <source>
        <dbReference type="ARBA" id="ARBA00023306"/>
    </source>
</evidence>
<accession>A0ABM0MHK9</accession>
<dbReference type="InterPro" id="IPR016024">
    <property type="entry name" value="ARM-type_fold"/>
</dbReference>
<dbReference type="InterPro" id="IPR033031">
    <property type="entry name" value="Scc2/Nipped-B"/>
</dbReference>
<dbReference type="Proteomes" id="UP000694865">
    <property type="component" value="Unplaced"/>
</dbReference>
<feature type="compositionally biased region" description="Basic residues" evidence="7">
    <location>
        <begin position="456"/>
        <end position="465"/>
    </location>
</feature>
<feature type="compositionally biased region" description="Low complexity" evidence="7">
    <location>
        <begin position="497"/>
        <end position="513"/>
    </location>
</feature>
<feature type="compositionally biased region" description="Low complexity" evidence="7">
    <location>
        <begin position="225"/>
        <end position="243"/>
    </location>
</feature>
<feature type="compositionally biased region" description="Acidic residues" evidence="7">
    <location>
        <begin position="1004"/>
        <end position="1013"/>
    </location>
</feature>
<feature type="compositionally biased region" description="Low complexity" evidence="7">
    <location>
        <begin position="121"/>
        <end position="136"/>
    </location>
</feature>
<feature type="compositionally biased region" description="Acidic residues" evidence="7">
    <location>
        <begin position="860"/>
        <end position="873"/>
    </location>
</feature>
<feature type="compositionally biased region" description="Polar residues" evidence="7">
    <location>
        <begin position="2081"/>
        <end position="2094"/>
    </location>
</feature>
<evidence type="ECO:0000256" key="2">
    <source>
        <dbReference type="ARBA" id="ARBA00009252"/>
    </source>
</evidence>
<feature type="compositionally biased region" description="Acidic residues" evidence="7">
    <location>
        <begin position="1884"/>
        <end position="1898"/>
    </location>
</feature>
<feature type="region of interest" description="Disordered" evidence="7">
    <location>
        <begin position="2063"/>
        <end position="2123"/>
    </location>
</feature>
<evidence type="ECO:0000256" key="1">
    <source>
        <dbReference type="ARBA" id="ARBA00004123"/>
    </source>
</evidence>
<dbReference type="SUPFAM" id="SSF48371">
    <property type="entry name" value="ARM repeat"/>
    <property type="match status" value="1"/>
</dbReference>
<name>A0ABM0MHK9_SACKO</name>
<dbReference type="Pfam" id="PF12830">
    <property type="entry name" value="Nipped-B_C"/>
    <property type="match status" value="1"/>
</dbReference>
<feature type="region of interest" description="Disordered" evidence="7">
    <location>
        <begin position="1861"/>
        <end position="1918"/>
    </location>
</feature>
<feature type="region of interest" description="Disordered" evidence="7">
    <location>
        <begin position="115"/>
        <end position="334"/>
    </location>
</feature>
<dbReference type="CDD" id="cd23958">
    <property type="entry name" value="SCC2"/>
    <property type="match status" value="1"/>
</dbReference>
<dbReference type="RefSeq" id="XP_006819500.1">
    <property type="nucleotide sequence ID" value="XM_006819437.1"/>
</dbReference>
<dbReference type="InterPro" id="IPR026003">
    <property type="entry name" value="Cohesin_HEAT"/>
</dbReference>
<keyword evidence="4 6" id="KW-0539">Nucleus</keyword>
<feature type="region of interest" description="Disordered" evidence="7">
    <location>
        <begin position="359"/>
        <end position="394"/>
    </location>
</feature>
<feature type="compositionally biased region" description="Low complexity" evidence="7">
    <location>
        <begin position="255"/>
        <end position="270"/>
    </location>
</feature>
<feature type="region of interest" description="Disordered" evidence="7">
    <location>
        <begin position="994"/>
        <end position="1018"/>
    </location>
</feature>
<keyword evidence="5 6" id="KW-0131">Cell cycle</keyword>
<evidence type="ECO:0000256" key="3">
    <source>
        <dbReference type="ARBA" id="ARBA00022737"/>
    </source>
</evidence>
<feature type="region of interest" description="Disordered" evidence="7">
    <location>
        <begin position="440"/>
        <end position="547"/>
    </location>
</feature>
<dbReference type="PANTHER" id="PTHR21704:SF18">
    <property type="entry name" value="NIPPED-B-LIKE PROTEIN"/>
    <property type="match status" value="1"/>
</dbReference>
<feature type="compositionally biased region" description="Polar residues" evidence="7">
    <location>
        <begin position="177"/>
        <end position="224"/>
    </location>
</feature>
<feature type="compositionally biased region" description="Pro residues" evidence="7">
    <location>
        <begin position="281"/>
        <end position="298"/>
    </location>
</feature>
<keyword evidence="9" id="KW-1185">Reference proteome</keyword>
<feature type="region of interest" description="Disordered" evidence="7">
    <location>
        <begin position="860"/>
        <end position="880"/>
    </location>
</feature>
<evidence type="ECO:0000256" key="4">
    <source>
        <dbReference type="ARBA" id="ARBA00023242"/>
    </source>
</evidence>
<evidence type="ECO:0000256" key="6">
    <source>
        <dbReference type="RuleBase" id="RU364107"/>
    </source>
</evidence>
<dbReference type="PANTHER" id="PTHR21704">
    <property type="entry name" value="NIPPED-B-LIKE PROTEIN DELANGIN SCC2-RELATED"/>
    <property type="match status" value="1"/>
</dbReference>
<evidence type="ECO:0000256" key="7">
    <source>
        <dbReference type="SAM" id="MobiDB-lite"/>
    </source>
</evidence>
<gene>
    <name evidence="10" type="primary">LOC100366412</name>
</gene>
<feature type="compositionally biased region" description="Basic residues" evidence="7">
    <location>
        <begin position="2151"/>
        <end position="2174"/>
    </location>
</feature>
<comment type="subcellular location">
    <subcellularLocation>
        <location evidence="1 6">Nucleus</location>
    </subcellularLocation>
</comment>
<proteinExistence type="inferred from homology"/>
<feature type="compositionally biased region" description="Basic and acidic residues" evidence="7">
    <location>
        <begin position="318"/>
        <end position="332"/>
    </location>
</feature>
<evidence type="ECO:0000259" key="8">
    <source>
        <dbReference type="Pfam" id="PF12830"/>
    </source>
</evidence>
<dbReference type="Pfam" id="PF12765">
    <property type="entry name" value="Cohesin_HEAT"/>
    <property type="match status" value="1"/>
</dbReference>